<dbReference type="AlphaFoldDB" id="A0A180FX83"/>
<proteinExistence type="predicted"/>
<dbReference type="VEuPathDB" id="FungiDB:PTTG_30956"/>
<dbReference type="Pfam" id="PF22936">
    <property type="entry name" value="Pol_BBD"/>
    <property type="match status" value="1"/>
</dbReference>
<sequence length="231" mass="25440">MDKSITDVRHAFQHLHEVGCKKFGTDALHSMAVIYALRRLPPPFNTFRTLQFGSFKDDKNPDMEDFLRAVEVEVRRQHEAQVQQASAATALAVSQLTNPSSDPSKKKSRRAYCSNGRHNPDATHPESECWQLHDDKAIAFHQAAIDRMKAKSQARASLGTKSNFQDILILDSGASGHFLKNRAYFSSLSTTTSLVYGANGAAIPILGFGPAVIQTAIGPLKLNLAYYAPQL</sequence>
<organism evidence="3">
    <name type="scientific">Puccinia triticina (isolate 1-1 / race 1 (BBBD))</name>
    <name type="common">Brown leaf rust fungus</name>
    <dbReference type="NCBI Taxonomy" id="630390"/>
    <lineage>
        <taxon>Eukaryota</taxon>
        <taxon>Fungi</taxon>
        <taxon>Dikarya</taxon>
        <taxon>Basidiomycota</taxon>
        <taxon>Pucciniomycotina</taxon>
        <taxon>Pucciniomycetes</taxon>
        <taxon>Pucciniales</taxon>
        <taxon>Pucciniaceae</taxon>
        <taxon>Puccinia</taxon>
    </lineage>
</organism>
<comment type="caution">
    <text evidence="3">The sequence shown here is derived from an EMBL/GenBank/DDBJ whole genome shotgun (WGS) entry which is preliminary data.</text>
</comment>
<accession>A0A180FX83</accession>
<dbReference type="OrthoDB" id="2518672at2759"/>
<dbReference type="EMBL" id="ADAS02009789">
    <property type="protein sequence ID" value="OAV84912.1"/>
    <property type="molecule type" value="Genomic_DNA"/>
</dbReference>
<dbReference type="InterPro" id="IPR054722">
    <property type="entry name" value="PolX-like_BBD"/>
</dbReference>
<dbReference type="STRING" id="630390.A0A180FX83"/>
<feature type="domain" description="Retrovirus-related Pol polyprotein from transposon TNT 1-94-like beta-barrel" evidence="2">
    <location>
        <begin position="169"/>
        <end position="231"/>
    </location>
</feature>
<feature type="non-terminal residue" evidence="3">
    <location>
        <position position="231"/>
    </location>
</feature>
<reference evidence="3" key="2">
    <citation type="submission" date="2016-05" db="EMBL/GenBank/DDBJ databases">
        <title>Comparative analysis highlights variable genome content of wheat rusts and divergence of the mating loci.</title>
        <authorList>
            <person name="Cuomo C.A."/>
            <person name="Bakkeren G."/>
            <person name="Szabo L."/>
            <person name="Khalil H."/>
            <person name="Joly D."/>
            <person name="Goldberg J."/>
            <person name="Young S."/>
            <person name="Zeng Q."/>
            <person name="Fellers J."/>
        </authorList>
    </citation>
    <scope>NUCLEOTIDE SEQUENCE [LARGE SCALE GENOMIC DNA]</scope>
    <source>
        <strain evidence="3">1-1 BBBD Race 1</strain>
    </source>
</reference>
<evidence type="ECO:0000256" key="1">
    <source>
        <dbReference type="SAM" id="MobiDB-lite"/>
    </source>
</evidence>
<evidence type="ECO:0000259" key="2">
    <source>
        <dbReference type="Pfam" id="PF22936"/>
    </source>
</evidence>
<evidence type="ECO:0000313" key="3">
    <source>
        <dbReference type="EMBL" id="OAV84912.1"/>
    </source>
</evidence>
<name>A0A180FX83_PUCT1</name>
<protein>
    <recommendedName>
        <fullName evidence="2">Retrovirus-related Pol polyprotein from transposon TNT 1-94-like beta-barrel domain-containing protein</fullName>
    </recommendedName>
</protein>
<gene>
    <name evidence="3" type="ORF">PTTG_30956</name>
</gene>
<reference evidence="3" key="1">
    <citation type="submission" date="2009-11" db="EMBL/GenBank/DDBJ databases">
        <authorList>
            <consortium name="The Broad Institute Genome Sequencing Platform"/>
            <person name="Ward D."/>
            <person name="Feldgarden M."/>
            <person name="Earl A."/>
            <person name="Young S.K."/>
            <person name="Zeng Q."/>
            <person name="Koehrsen M."/>
            <person name="Alvarado L."/>
            <person name="Berlin A."/>
            <person name="Bochicchio J."/>
            <person name="Borenstein D."/>
            <person name="Chapman S.B."/>
            <person name="Chen Z."/>
            <person name="Engels R."/>
            <person name="Freedman E."/>
            <person name="Gellesch M."/>
            <person name="Goldberg J."/>
            <person name="Griggs A."/>
            <person name="Gujja S."/>
            <person name="Heilman E."/>
            <person name="Heiman D."/>
            <person name="Hepburn T."/>
            <person name="Howarth C."/>
            <person name="Jen D."/>
            <person name="Larson L."/>
            <person name="Lewis B."/>
            <person name="Mehta T."/>
            <person name="Park D."/>
            <person name="Pearson M."/>
            <person name="Roberts A."/>
            <person name="Saif S."/>
            <person name="Shea T."/>
            <person name="Shenoy N."/>
            <person name="Sisk P."/>
            <person name="Stolte C."/>
            <person name="Sykes S."/>
            <person name="Thomson T."/>
            <person name="Walk T."/>
            <person name="White J."/>
            <person name="Yandava C."/>
            <person name="Izard J."/>
            <person name="Baranova O.V."/>
            <person name="Blanton J.M."/>
            <person name="Tanner A.C."/>
            <person name="Dewhirst F.E."/>
            <person name="Haas B."/>
            <person name="Nusbaum C."/>
            <person name="Birren B."/>
        </authorList>
    </citation>
    <scope>NUCLEOTIDE SEQUENCE [LARGE SCALE GENOMIC DNA]</scope>
    <source>
        <strain evidence="3">1-1 BBBD Race 1</strain>
    </source>
</reference>
<feature type="region of interest" description="Disordered" evidence="1">
    <location>
        <begin position="94"/>
        <end position="126"/>
    </location>
</feature>